<dbReference type="GO" id="GO:0071949">
    <property type="term" value="F:FAD binding"/>
    <property type="evidence" value="ECO:0007669"/>
    <property type="project" value="InterPro"/>
</dbReference>
<comment type="caution">
    <text evidence="11">The sequence shown here is derived from an EMBL/GenBank/DDBJ whole genome shotgun (WGS) entry which is preliminary data.</text>
</comment>
<evidence type="ECO:0000256" key="7">
    <source>
        <dbReference type="ARBA" id="ARBA00023180"/>
    </source>
</evidence>
<dbReference type="InterPro" id="IPR019367">
    <property type="entry name" value="PDZ-binding_CRIPT"/>
</dbReference>
<keyword evidence="12" id="KW-1185">Reference proteome</keyword>
<dbReference type="EMBL" id="JAVXUO010002938">
    <property type="protein sequence ID" value="KAK2968127.1"/>
    <property type="molecule type" value="Genomic_DNA"/>
</dbReference>
<evidence type="ECO:0000256" key="9">
    <source>
        <dbReference type="SAM" id="Phobius"/>
    </source>
</evidence>
<evidence type="ECO:0000259" key="10">
    <source>
        <dbReference type="PROSITE" id="PS51387"/>
    </source>
</evidence>
<dbReference type="Gene3D" id="3.40.462.20">
    <property type="match status" value="1"/>
</dbReference>
<sequence>MVCEKCEKKLSKVIVPDKWKDGASNTTEGGGRKINENKLLSKKSRSVCNVRGIFVPTRSSLRSVNVNVDTYGDMKTQRTSVLSFVFVLLFSSSWAASARNHEDFLQCLSIESQNSTSISQIIYTPNNSSFLPILQFSIENLRFISSDTPKPAVIVTPVDESQIPTIIKCAKKHDMQIRIRSGGHDYEGLSYVSQVPFIILDMINLRSISVDTETSTAWVQTGATIGELYYRIAEKSKVLGFPAGVCPTVGVGGHVSGGGYGYMLRKYGLAADNVIDARLVNVDGEILDRKSMGEDLFWAIRGGGGASFGVILDWKIKLVPVPETVTVFTVRKTIEQNATNLFHQWQSVASKLHEDLFIRINVRRNTTRDGKVTIQAFFISLFLGRRDRLLSLMQESFPQLGLAEEDCKEMSWIESVLYHDGIPSGEPLEVLLNRTQADKPYFKAKSDFITKPISKEGIKGIWKLFYEDEAKAAQLVLNPYGGKMEEISESAIPFPHRAGNLYKIQHLVYWTEEDKVSAERHIKWIRRLYRYMAPYASKSPRASYINYRDLDIGVNEKGNTSDAQASIWGTKYFKNNFKRLVKVKTRVDPGNFFRNEQSIPPLSSRRKKSGD</sequence>
<evidence type="ECO:0000256" key="8">
    <source>
        <dbReference type="SAM" id="MobiDB-lite"/>
    </source>
</evidence>
<evidence type="ECO:0000256" key="2">
    <source>
        <dbReference type="ARBA" id="ARBA00005466"/>
    </source>
</evidence>
<dbReference type="InterPro" id="IPR006094">
    <property type="entry name" value="Oxid_FAD_bind_N"/>
</dbReference>
<dbReference type="Gene3D" id="3.30.465.10">
    <property type="match status" value="1"/>
</dbReference>
<feature type="domain" description="FAD-binding PCMH-type" evidence="10">
    <location>
        <begin position="147"/>
        <end position="321"/>
    </location>
</feature>
<dbReference type="InterPro" id="IPR036318">
    <property type="entry name" value="FAD-bd_PCMH-like_sf"/>
</dbReference>
<keyword evidence="9" id="KW-1133">Transmembrane helix</keyword>
<dbReference type="AlphaFoldDB" id="A0AA88QGU5"/>
<gene>
    <name evidence="11" type="ORF">RJ640_001149</name>
</gene>
<organism evidence="11 12">
    <name type="scientific">Escallonia rubra</name>
    <dbReference type="NCBI Taxonomy" id="112253"/>
    <lineage>
        <taxon>Eukaryota</taxon>
        <taxon>Viridiplantae</taxon>
        <taxon>Streptophyta</taxon>
        <taxon>Embryophyta</taxon>
        <taxon>Tracheophyta</taxon>
        <taxon>Spermatophyta</taxon>
        <taxon>Magnoliopsida</taxon>
        <taxon>eudicotyledons</taxon>
        <taxon>Gunneridae</taxon>
        <taxon>Pentapetalae</taxon>
        <taxon>asterids</taxon>
        <taxon>campanulids</taxon>
        <taxon>Escalloniales</taxon>
        <taxon>Escalloniaceae</taxon>
        <taxon>Escallonia</taxon>
    </lineage>
</organism>
<feature type="region of interest" description="Disordered" evidence="8">
    <location>
        <begin position="592"/>
        <end position="611"/>
    </location>
</feature>
<dbReference type="InterPro" id="IPR012951">
    <property type="entry name" value="BBE"/>
</dbReference>
<evidence type="ECO:0000256" key="4">
    <source>
        <dbReference type="ARBA" id="ARBA00022729"/>
    </source>
</evidence>
<keyword evidence="7" id="KW-0325">Glycoprotein</keyword>
<keyword evidence="6" id="KW-1015">Disulfide bond</keyword>
<dbReference type="FunFam" id="3.30.43.10:FF:000004">
    <property type="entry name" value="Berberine bridge enzyme-like 15"/>
    <property type="match status" value="1"/>
</dbReference>
<dbReference type="SUPFAM" id="SSF56176">
    <property type="entry name" value="FAD-binding/transporter-associated domain-like"/>
    <property type="match status" value="1"/>
</dbReference>
<comment type="cofactor">
    <cofactor evidence="1">
        <name>FAD</name>
        <dbReference type="ChEBI" id="CHEBI:57692"/>
    </cofactor>
</comment>
<evidence type="ECO:0000256" key="3">
    <source>
        <dbReference type="ARBA" id="ARBA00022630"/>
    </source>
</evidence>
<dbReference type="PROSITE" id="PS51387">
    <property type="entry name" value="FAD_PCMH"/>
    <property type="match status" value="1"/>
</dbReference>
<evidence type="ECO:0000256" key="1">
    <source>
        <dbReference type="ARBA" id="ARBA00001974"/>
    </source>
</evidence>
<dbReference type="InterPro" id="IPR016169">
    <property type="entry name" value="FAD-bd_PCMH_sub2"/>
</dbReference>
<keyword evidence="9" id="KW-0812">Transmembrane</keyword>
<proteinExistence type="inferred from homology"/>
<reference evidence="11" key="1">
    <citation type="submission" date="2022-12" db="EMBL/GenBank/DDBJ databases">
        <title>Draft genome assemblies for two species of Escallonia (Escalloniales).</title>
        <authorList>
            <person name="Chanderbali A."/>
            <person name="Dervinis C."/>
            <person name="Anghel I."/>
            <person name="Soltis D."/>
            <person name="Soltis P."/>
            <person name="Zapata F."/>
        </authorList>
    </citation>
    <scope>NUCLEOTIDE SEQUENCE</scope>
    <source>
        <strain evidence="11">UCBG92.1500</strain>
        <tissue evidence="11">Leaf</tissue>
    </source>
</reference>
<keyword evidence="4" id="KW-0732">Signal</keyword>
<dbReference type="PANTHER" id="PTHR32448">
    <property type="entry name" value="OS08G0158400 PROTEIN"/>
    <property type="match status" value="1"/>
</dbReference>
<evidence type="ECO:0000256" key="5">
    <source>
        <dbReference type="ARBA" id="ARBA00022827"/>
    </source>
</evidence>
<accession>A0AA88QGU5</accession>
<dbReference type="GO" id="GO:0016491">
    <property type="term" value="F:oxidoreductase activity"/>
    <property type="evidence" value="ECO:0007669"/>
    <property type="project" value="InterPro"/>
</dbReference>
<keyword evidence="5" id="KW-0274">FAD</keyword>
<keyword evidence="3" id="KW-0285">Flavoprotein</keyword>
<dbReference type="Pfam" id="PF08031">
    <property type="entry name" value="BBE"/>
    <property type="match status" value="1"/>
</dbReference>
<dbReference type="Pfam" id="PF10235">
    <property type="entry name" value="Cript"/>
    <property type="match status" value="1"/>
</dbReference>
<keyword evidence="9" id="KW-0472">Membrane</keyword>
<protein>
    <recommendedName>
        <fullName evidence="10">FAD-binding PCMH-type domain-containing protein</fullName>
    </recommendedName>
</protein>
<dbReference type="Gene3D" id="3.30.43.10">
    <property type="entry name" value="Uridine Diphospho-n-acetylenolpyruvylglucosamine Reductase, domain 2"/>
    <property type="match status" value="1"/>
</dbReference>
<feature type="transmembrane region" description="Helical" evidence="9">
    <location>
        <begin position="81"/>
        <end position="98"/>
    </location>
</feature>
<dbReference type="Proteomes" id="UP001187471">
    <property type="component" value="Unassembled WGS sequence"/>
</dbReference>
<evidence type="ECO:0000256" key="6">
    <source>
        <dbReference type="ARBA" id="ARBA00023157"/>
    </source>
</evidence>
<dbReference type="InterPro" id="IPR016167">
    <property type="entry name" value="FAD-bd_PCMH_sub1"/>
</dbReference>
<evidence type="ECO:0000313" key="11">
    <source>
        <dbReference type="EMBL" id="KAK2968127.1"/>
    </source>
</evidence>
<dbReference type="InterPro" id="IPR016166">
    <property type="entry name" value="FAD-bd_PCMH"/>
</dbReference>
<name>A0AA88QGU5_9ASTE</name>
<comment type="similarity">
    <text evidence="2">Belongs to the oxygen-dependent FAD-linked oxidoreductase family.</text>
</comment>
<evidence type="ECO:0000313" key="12">
    <source>
        <dbReference type="Proteomes" id="UP001187471"/>
    </source>
</evidence>
<dbReference type="Pfam" id="PF01565">
    <property type="entry name" value="FAD_binding_4"/>
    <property type="match status" value="1"/>
</dbReference>